<accession>A0A7S7LKI6</accession>
<gene>
    <name evidence="1" type="ORF">CPATCC_000279</name>
</gene>
<sequence>MLNKDTSNSLKIPEYCFRRRNFKGEGELENSKLHAFTDECWDSPRITPNFGDENDSLLPNRTLSRVPRIYSLAEGDFEDFENKPEAHKPLFDAARESSSIDSEITIHAEEYTKPANDGYDYDDDYYDDDDEALTPLASSAARYRLYDIDWDEKSRLKKDEQISNIHEIQDDIKLKDSDFCLLDSTGIKGPKEFETKQGKVIISEDGDFSFEFSDRRKLFTVKGGGCFVLVSDVIDKKRRVSDDSSFESADVTNQEYNESKYHVSELPQQHLKRYIYGTHLCETIKSFIPKVKLKVPQEGTYFLMSNHLTFADFRAEFISNLSGQVLSAHLTNYQSTVIFTSKSGKRVEFDKLILDKMGVFEEVDQAFEEIKYNDYLIKKSHEVSECGIEWSTIIKIWRLILDRLVDCKNLELKGLKAYSESLISSDVDLTLSESFSIGGNCMMDWHIKKSVFENIFPIQVEKF</sequence>
<dbReference type="VEuPathDB" id="CryptoDB:CPATCC_0037960"/>
<name>A0A7S7LKI6_CRYPV</name>
<dbReference type="AlphaFoldDB" id="A0A7S7LKI6"/>
<proteinExistence type="predicted"/>
<evidence type="ECO:0000313" key="2">
    <source>
        <dbReference type="Proteomes" id="UP000593906"/>
    </source>
</evidence>
<organism evidence="1 2">
    <name type="scientific">Cryptosporidium parvum</name>
    <dbReference type="NCBI Taxonomy" id="5807"/>
    <lineage>
        <taxon>Eukaryota</taxon>
        <taxon>Sar</taxon>
        <taxon>Alveolata</taxon>
        <taxon>Apicomplexa</taxon>
        <taxon>Conoidasida</taxon>
        <taxon>Coccidia</taxon>
        <taxon>Eucoccidiorida</taxon>
        <taxon>Eimeriorina</taxon>
        <taxon>Cryptosporidiidae</taxon>
        <taxon>Cryptosporidium</taxon>
    </lineage>
</organism>
<protein>
    <submittedName>
        <fullName evidence="1">Uncharacterized protein</fullName>
    </submittedName>
</protein>
<dbReference type="EMBL" id="CP044422">
    <property type="protein sequence ID" value="QOY43488.1"/>
    <property type="molecule type" value="Genomic_DNA"/>
</dbReference>
<dbReference type="OMA" id="TIQKEAM"/>
<reference evidence="1 2" key="1">
    <citation type="submission" date="2019-09" db="EMBL/GenBank/DDBJ databases">
        <title>Consistent, comparative and evidence-based genome assembly and annotation for Cryptosporidium parvum, C. hominis and C. tyzzeri.</title>
        <authorList>
            <person name="Baptista R.P."/>
            <person name="Li Y."/>
            <person name="Sateriale A."/>
            <person name="Ansell B."/>
            <person name="Jex A."/>
            <person name="Sanders M."/>
            <person name="Brooks K."/>
            <person name="Tracey A."/>
            <person name="Berriman M."/>
            <person name="Striepen B."/>
            <person name="Cotton J.A."/>
            <person name="Kissinger J.C."/>
        </authorList>
    </citation>
    <scope>NUCLEOTIDE SEQUENCE [LARGE SCALE GENOMIC DNA]</scope>
    <source>
        <strain evidence="1 2">IOWA-ATCC</strain>
    </source>
</reference>
<dbReference type="Proteomes" id="UP000593906">
    <property type="component" value="Chromosome 1"/>
</dbReference>
<evidence type="ECO:0000313" key="1">
    <source>
        <dbReference type="EMBL" id="QOY43488.1"/>
    </source>
</evidence>